<reference evidence="9 10" key="1">
    <citation type="journal article" date="2014" name="MBio">
        <title>Differential genome evolution between companion symbionts in an insect-bacterial symbiosis.</title>
        <authorList>
            <person name="Bennett G.M."/>
            <person name="McCutcheon J.P."/>
            <person name="MacDonald B.R."/>
            <person name="Romanovicz D."/>
            <person name="Moran N.A."/>
        </authorList>
    </citation>
    <scope>NUCLEOTIDE SEQUENCE [LARGE SCALE GENOMIC DNA]</scope>
    <source>
        <strain evidence="9 10">BGSS</strain>
    </source>
</reference>
<dbReference type="AlphaFoldDB" id="A0A088N2I4"/>
<evidence type="ECO:0000256" key="4">
    <source>
        <dbReference type="ARBA" id="ARBA00023235"/>
    </source>
</evidence>
<dbReference type="GO" id="GO:0003723">
    <property type="term" value="F:RNA binding"/>
    <property type="evidence" value="ECO:0007669"/>
    <property type="project" value="InterPro"/>
</dbReference>
<dbReference type="Proteomes" id="UP000067325">
    <property type="component" value="Chromosome"/>
</dbReference>
<dbReference type="InterPro" id="IPR020103">
    <property type="entry name" value="PsdUridine_synth_cat_dom_sf"/>
</dbReference>
<feature type="domain" description="tRNA pseudouridylate synthase B C-terminal" evidence="8">
    <location>
        <begin position="182"/>
        <end position="248"/>
    </location>
</feature>
<dbReference type="PANTHER" id="PTHR13767">
    <property type="entry name" value="TRNA-PSEUDOURIDINE SYNTHASE"/>
    <property type="match status" value="1"/>
</dbReference>
<evidence type="ECO:0000256" key="1">
    <source>
        <dbReference type="ARBA" id="ARBA00000385"/>
    </source>
</evidence>
<protein>
    <recommendedName>
        <fullName evidence="5">tRNA pseudouridine synthase B</fullName>
        <ecNumber evidence="5">5.4.99.25</ecNumber>
    </recommendedName>
    <alternativeName>
        <fullName evidence="5">tRNA pseudouridine(55) synthase</fullName>
        <shortName evidence="5">Psi55 synthase</shortName>
    </alternativeName>
    <alternativeName>
        <fullName evidence="5">tRNA pseudouridylate synthase</fullName>
    </alternativeName>
    <alternativeName>
        <fullName evidence="5">tRNA-uridine isomerase</fullName>
    </alternativeName>
</protein>
<proteinExistence type="inferred from homology"/>
<dbReference type="InterPro" id="IPR036974">
    <property type="entry name" value="PUA_sf"/>
</dbReference>
<evidence type="ECO:0000259" key="7">
    <source>
        <dbReference type="Pfam" id="PF09157"/>
    </source>
</evidence>
<comment type="similarity">
    <text evidence="2 5">Belongs to the pseudouridine synthase TruB family. Type 1 subfamily.</text>
</comment>
<gene>
    <name evidence="5" type="primary">truB</name>
    <name evidence="9" type="ORF">IM45_1379</name>
</gene>
<feature type="domain" description="tRNA pseudouridine synthase II TruB subfamily 1 C-terminal" evidence="7">
    <location>
        <begin position="252"/>
        <end position="309"/>
    </location>
</feature>
<name>A0A088N2I4_9GAMM</name>
<dbReference type="InterPro" id="IPR014780">
    <property type="entry name" value="tRNA_psdUridine_synth_TruB"/>
</dbReference>
<comment type="function">
    <text evidence="5">Responsible for synthesis of pseudouridine from uracil-55 in the psi GC loop of transfer RNAs.</text>
</comment>
<dbReference type="OrthoDB" id="9802309at2"/>
<dbReference type="EMBL" id="CP008985">
    <property type="protein sequence ID" value="AIN47551.1"/>
    <property type="molecule type" value="Genomic_DNA"/>
</dbReference>
<dbReference type="Pfam" id="PF16198">
    <property type="entry name" value="TruB_C_2"/>
    <property type="match status" value="1"/>
</dbReference>
<evidence type="ECO:0000259" key="8">
    <source>
        <dbReference type="Pfam" id="PF16198"/>
    </source>
</evidence>
<dbReference type="NCBIfam" id="TIGR00431">
    <property type="entry name" value="TruB"/>
    <property type="match status" value="1"/>
</dbReference>
<dbReference type="SUPFAM" id="SSF55120">
    <property type="entry name" value="Pseudouridine synthase"/>
    <property type="match status" value="1"/>
</dbReference>
<dbReference type="SUPFAM" id="SSF88697">
    <property type="entry name" value="PUA domain-like"/>
    <property type="match status" value="1"/>
</dbReference>
<dbReference type="Gene3D" id="3.30.2350.10">
    <property type="entry name" value="Pseudouridine synthase"/>
    <property type="match status" value="1"/>
</dbReference>
<dbReference type="GO" id="GO:0031119">
    <property type="term" value="P:tRNA pseudouridine synthesis"/>
    <property type="evidence" value="ECO:0007669"/>
    <property type="project" value="UniProtKB-UniRule"/>
</dbReference>
<evidence type="ECO:0000259" key="6">
    <source>
        <dbReference type="Pfam" id="PF01509"/>
    </source>
</evidence>
<dbReference type="Pfam" id="PF01509">
    <property type="entry name" value="TruB_N"/>
    <property type="match status" value="1"/>
</dbReference>
<dbReference type="GO" id="GO:0016829">
    <property type="term" value="F:lyase activity"/>
    <property type="evidence" value="ECO:0007669"/>
    <property type="project" value="UniProtKB-KW"/>
</dbReference>
<feature type="domain" description="Pseudouridine synthase II N-terminal" evidence="6">
    <location>
        <begin position="34"/>
        <end position="181"/>
    </location>
</feature>
<evidence type="ECO:0000313" key="10">
    <source>
        <dbReference type="Proteomes" id="UP000067325"/>
    </source>
</evidence>
<dbReference type="eggNOG" id="COG0130">
    <property type="taxonomic scope" value="Bacteria"/>
</dbReference>
<keyword evidence="3 5" id="KW-0819">tRNA processing</keyword>
<evidence type="ECO:0000313" key="9">
    <source>
        <dbReference type="EMBL" id="AIN47551.1"/>
    </source>
</evidence>
<keyword evidence="4 5" id="KW-0413">Isomerase</keyword>
<keyword evidence="9" id="KW-0456">Lyase</keyword>
<dbReference type="RefSeq" id="WP_038499359.1">
    <property type="nucleotide sequence ID" value="NZ_CP008985.1"/>
</dbReference>
<dbReference type="Gene3D" id="2.30.130.10">
    <property type="entry name" value="PUA domain"/>
    <property type="match status" value="1"/>
</dbReference>
<evidence type="ECO:0000256" key="3">
    <source>
        <dbReference type="ARBA" id="ARBA00022694"/>
    </source>
</evidence>
<dbReference type="InterPro" id="IPR032819">
    <property type="entry name" value="TruB_C"/>
</dbReference>
<dbReference type="InterPro" id="IPR002501">
    <property type="entry name" value="PsdUridine_synth_N"/>
</dbReference>
<comment type="catalytic activity">
    <reaction evidence="1 5">
        <text>uridine(55) in tRNA = pseudouridine(55) in tRNA</text>
        <dbReference type="Rhea" id="RHEA:42532"/>
        <dbReference type="Rhea" id="RHEA-COMP:10101"/>
        <dbReference type="Rhea" id="RHEA-COMP:10102"/>
        <dbReference type="ChEBI" id="CHEBI:65314"/>
        <dbReference type="ChEBI" id="CHEBI:65315"/>
        <dbReference type="EC" id="5.4.99.25"/>
    </reaction>
</comment>
<evidence type="ECO:0000256" key="5">
    <source>
        <dbReference type="HAMAP-Rule" id="MF_01080"/>
    </source>
</evidence>
<dbReference type="CDD" id="cd02573">
    <property type="entry name" value="PseudoU_synth_EcTruB"/>
    <property type="match status" value="1"/>
</dbReference>
<dbReference type="Pfam" id="PF09157">
    <property type="entry name" value="TruB-C_2"/>
    <property type="match status" value="1"/>
</dbReference>
<dbReference type="GO" id="GO:1990481">
    <property type="term" value="P:mRNA pseudouridine synthesis"/>
    <property type="evidence" value="ECO:0007669"/>
    <property type="project" value="TreeGrafter"/>
</dbReference>
<organism evidence="9 10">
    <name type="scientific">Candidatus Palibaumannia cicadellinicola</name>
    <dbReference type="NCBI Taxonomy" id="186490"/>
    <lineage>
        <taxon>Bacteria</taxon>
        <taxon>Pseudomonadati</taxon>
        <taxon>Pseudomonadota</taxon>
        <taxon>Gammaproteobacteria</taxon>
        <taxon>Candidatus Palibaumannia</taxon>
    </lineage>
</organism>
<dbReference type="GO" id="GO:0160148">
    <property type="term" value="F:tRNA pseudouridine(55) synthase activity"/>
    <property type="evidence" value="ECO:0007669"/>
    <property type="project" value="UniProtKB-EC"/>
</dbReference>
<dbReference type="InterPro" id="IPR015240">
    <property type="entry name" value="tRNA_sdUridine_synth_fam1_C"/>
</dbReference>
<dbReference type="PANTHER" id="PTHR13767:SF2">
    <property type="entry name" value="PSEUDOURIDYLATE SYNTHASE TRUB1"/>
    <property type="match status" value="1"/>
</dbReference>
<dbReference type="EC" id="5.4.99.25" evidence="5"/>
<dbReference type="CDD" id="cd21152">
    <property type="entry name" value="PUA_TruB_bacterial"/>
    <property type="match status" value="1"/>
</dbReference>
<dbReference type="InterPro" id="IPR015947">
    <property type="entry name" value="PUA-like_sf"/>
</dbReference>
<evidence type="ECO:0000256" key="2">
    <source>
        <dbReference type="ARBA" id="ARBA00005642"/>
    </source>
</evidence>
<sequence length="314" mass="35239">MDHRLSCSYRNIDGIILLDKPGGVSSNNLLQTVKQLFRAKKAGHTGVLDQLATGMLPICLGEATKFSQYLLDADKRYRVTAKLGERTDTYDATGKIISTSPVILDQVMLEQTLAQFYGETHQVPPMFSTIKYQGRPLYEYARKGIEVPREARLIHIYDLQLLYWDHTNIELEVHCSKGTYIRTIINDLGEFLGCGAHVTRLRRLAVAHYPAARMVTLQMLQKTIDVPQVTETHLAQLDALLLPIDSALANLPAINLPPTIAARVRLGQTVVVDTAWQRGLVRVRIADTLRFFGIGEITEPGRLKPRRLITESLI</sequence>
<feature type="active site" description="Nucleophile" evidence="5">
    <location>
        <position position="49"/>
    </location>
</feature>
<accession>A0A088N2I4</accession>
<dbReference type="HAMAP" id="MF_01080">
    <property type="entry name" value="TruB_bact"/>
    <property type="match status" value="1"/>
</dbReference>
<dbReference type="KEGG" id="bcib:IM45_1379"/>